<dbReference type="RefSeq" id="WP_002602281.1">
    <property type="nucleotide sequence ID" value="NZ_CABIXC010000003.1"/>
</dbReference>
<gene>
    <name evidence="4" type="ORF">DWX31_26640</name>
    <name evidence="5" type="ORF">DXD79_30935</name>
    <name evidence="3" type="ORF">ERS852407_01849</name>
</gene>
<accession>A0A174C9E0</accession>
<keyword evidence="1" id="KW-0812">Transmembrane</keyword>
<reference evidence="7 8" key="2">
    <citation type="submission" date="2018-08" db="EMBL/GenBank/DDBJ databases">
        <title>A genome reference for cultivated species of the human gut microbiota.</title>
        <authorList>
            <person name="Zou Y."/>
            <person name="Xue W."/>
            <person name="Luo G."/>
        </authorList>
    </citation>
    <scope>NUCLEOTIDE SEQUENCE [LARGE SCALE GENOMIC DNA]</scope>
    <source>
        <strain evidence="4 7">AF19-13AC</strain>
        <strain evidence="5 8">TM09-12</strain>
    </source>
</reference>
<evidence type="ECO:0000313" key="5">
    <source>
        <dbReference type="EMBL" id="RGI95906.1"/>
    </source>
</evidence>
<dbReference type="Proteomes" id="UP000263014">
    <property type="component" value="Unassembled WGS sequence"/>
</dbReference>
<evidence type="ECO:0000313" key="4">
    <source>
        <dbReference type="EMBL" id="RGD67500.1"/>
    </source>
</evidence>
<keyword evidence="1" id="KW-0472">Membrane</keyword>
<evidence type="ECO:0000259" key="2">
    <source>
        <dbReference type="Pfam" id="PF04892"/>
    </source>
</evidence>
<dbReference type="EMBL" id="QSON01000027">
    <property type="protein sequence ID" value="RGI95906.1"/>
    <property type="molecule type" value="Genomic_DNA"/>
</dbReference>
<keyword evidence="1" id="KW-1133">Transmembrane helix</keyword>
<sequence length="157" mass="17154">MTAKRRQYLWSAAAVLYVLFIFSNSMKTADLSSADSGAVLKLVQQVLTAGGVDSTIITEHVIRKTAHFTEYAALGILLCLCFRTFALSLDRRVLSQVLVSFLVPFTDETIQLFVAGRSGQISDVWLDCAGAAFGTVVFMAAGRILSRTGVKKRDKKL</sequence>
<dbReference type="Proteomes" id="UP000095651">
    <property type="component" value="Unassembled WGS sequence"/>
</dbReference>
<dbReference type="Proteomes" id="UP000261023">
    <property type="component" value="Unassembled WGS sequence"/>
</dbReference>
<dbReference type="AlphaFoldDB" id="A0A174C9E0"/>
<feature type="transmembrane region" description="Helical" evidence="1">
    <location>
        <begin position="124"/>
        <end position="146"/>
    </location>
</feature>
<dbReference type="Pfam" id="PF04892">
    <property type="entry name" value="VanZ"/>
    <property type="match status" value="1"/>
</dbReference>
<evidence type="ECO:0000313" key="6">
    <source>
        <dbReference type="Proteomes" id="UP000095651"/>
    </source>
</evidence>
<feature type="transmembrane region" description="Helical" evidence="1">
    <location>
        <begin position="7"/>
        <end position="26"/>
    </location>
</feature>
<evidence type="ECO:0000256" key="1">
    <source>
        <dbReference type="SAM" id="Phobius"/>
    </source>
</evidence>
<evidence type="ECO:0000313" key="7">
    <source>
        <dbReference type="Proteomes" id="UP000261023"/>
    </source>
</evidence>
<dbReference type="EMBL" id="CYZE01000003">
    <property type="protein sequence ID" value="CUO08368.1"/>
    <property type="molecule type" value="Genomic_DNA"/>
</dbReference>
<evidence type="ECO:0000313" key="8">
    <source>
        <dbReference type="Proteomes" id="UP000263014"/>
    </source>
</evidence>
<dbReference type="NCBIfam" id="NF037970">
    <property type="entry name" value="vanZ_1"/>
    <property type="match status" value="1"/>
</dbReference>
<feature type="domain" description="VanZ-like" evidence="2">
    <location>
        <begin position="14"/>
        <end position="139"/>
    </location>
</feature>
<protein>
    <submittedName>
        <fullName evidence="3">VanZ family protein</fullName>
    </submittedName>
</protein>
<proteinExistence type="predicted"/>
<dbReference type="InterPro" id="IPR006976">
    <property type="entry name" value="VanZ-like"/>
</dbReference>
<dbReference type="OrthoDB" id="291892at2"/>
<name>A0A174C9E0_9FIRM</name>
<organism evidence="3 6">
    <name type="scientific">Hungatella hathewayi</name>
    <dbReference type="NCBI Taxonomy" id="154046"/>
    <lineage>
        <taxon>Bacteria</taxon>
        <taxon>Bacillati</taxon>
        <taxon>Bacillota</taxon>
        <taxon>Clostridia</taxon>
        <taxon>Lachnospirales</taxon>
        <taxon>Lachnospiraceae</taxon>
        <taxon>Hungatella</taxon>
    </lineage>
</organism>
<evidence type="ECO:0000313" key="3">
    <source>
        <dbReference type="EMBL" id="CUO08368.1"/>
    </source>
</evidence>
<reference evidence="3 6" key="1">
    <citation type="submission" date="2015-09" db="EMBL/GenBank/DDBJ databases">
        <authorList>
            <consortium name="Pathogen Informatics"/>
        </authorList>
    </citation>
    <scope>NUCLEOTIDE SEQUENCE [LARGE SCALE GENOMIC DNA]</scope>
    <source>
        <strain evidence="3 6">2789STDY5608850</strain>
    </source>
</reference>
<dbReference type="EMBL" id="QTJW01000024">
    <property type="protein sequence ID" value="RGD67500.1"/>
    <property type="molecule type" value="Genomic_DNA"/>
</dbReference>